<feature type="domain" description="FHA" evidence="7">
    <location>
        <begin position="47"/>
        <end position="108"/>
    </location>
</feature>
<protein>
    <recommendedName>
        <fullName evidence="7">FHA domain-containing protein</fullName>
    </recommendedName>
</protein>
<keyword evidence="4" id="KW-0539">Nucleus</keyword>
<comment type="caution">
    <text evidence="8">The sequence shown here is derived from an EMBL/GenBank/DDBJ whole genome shotgun (WGS) entry which is preliminary data.</text>
</comment>
<dbReference type="Pfam" id="PF00498">
    <property type="entry name" value="FHA"/>
    <property type="match status" value="1"/>
</dbReference>
<dbReference type="PROSITE" id="PS50006">
    <property type="entry name" value="FHA_DOMAIN"/>
    <property type="match status" value="1"/>
</dbReference>
<dbReference type="CDD" id="cd22667">
    <property type="entry name" value="FHA_NBN"/>
    <property type="match status" value="1"/>
</dbReference>
<keyword evidence="9" id="KW-1185">Reference proteome</keyword>
<evidence type="ECO:0000256" key="4">
    <source>
        <dbReference type="ARBA" id="ARBA00023242"/>
    </source>
</evidence>
<accession>A0A843TML8</accession>
<evidence type="ECO:0000256" key="5">
    <source>
        <dbReference type="ARBA" id="ARBA00044757"/>
    </source>
</evidence>
<organism evidence="8 9">
    <name type="scientific">Colocasia esculenta</name>
    <name type="common">Wild taro</name>
    <name type="synonym">Arum esculentum</name>
    <dbReference type="NCBI Taxonomy" id="4460"/>
    <lineage>
        <taxon>Eukaryota</taxon>
        <taxon>Viridiplantae</taxon>
        <taxon>Streptophyta</taxon>
        <taxon>Embryophyta</taxon>
        <taxon>Tracheophyta</taxon>
        <taxon>Spermatophyta</taxon>
        <taxon>Magnoliopsida</taxon>
        <taxon>Liliopsida</taxon>
        <taxon>Araceae</taxon>
        <taxon>Aroideae</taxon>
        <taxon>Colocasieae</taxon>
        <taxon>Colocasia</taxon>
    </lineage>
</organism>
<dbReference type="GO" id="GO:0003684">
    <property type="term" value="F:damaged DNA binding"/>
    <property type="evidence" value="ECO:0007669"/>
    <property type="project" value="TreeGrafter"/>
</dbReference>
<dbReference type="Gene3D" id="2.60.200.20">
    <property type="match status" value="1"/>
</dbReference>
<dbReference type="OrthoDB" id="552194at2759"/>
<dbReference type="InterPro" id="IPR000253">
    <property type="entry name" value="FHA_dom"/>
</dbReference>
<feature type="region of interest" description="Disordered" evidence="6">
    <location>
        <begin position="1"/>
        <end position="39"/>
    </location>
</feature>
<keyword evidence="3" id="KW-0234">DNA repair</keyword>
<dbReference type="SUPFAM" id="SSF49879">
    <property type="entry name" value="SMAD/FHA domain"/>
    <property type="match status" value="1"/>
</dbReference>
<proteinExistence type="inferred from homology"/>
<evidence type="ECO:0000256" key="6">
    <source>
        <dbReference type="SAM" id="MobiDB-lite"/>
    </source>
</evidence>
<dbReference type="GO" id="GO:0007095">
    <property type="term" value="P:mitotic G2 DNA damage checkpoint signaling"/>
    <property type="evidence" value="ECO:0007669"/>
    <property type="project" value="InterPro"/>
</dbReference>
<keyword evidence="2" id="KW-0227">DNA damage</keyword>
<gene>
    <name evidence="8" type="ORF">Taro_004518</name>
</gene>
<dbReference type="SMART" id="SM00240">
    <property type="entry name" value="FHA"/>
    <property type="match status" value="1"/>
</dbReference>
<dbReference type="EMBL" id="NMUH01000123">
    <property type="protein sequence ID" value="MQL72211.1"/>
    <property type="molecule type" value="Genomic_DNA"/>
</dbReference>
<evidence type="ECO:0000313" key="8">
    <source>
        <dbReference type="EMBL" id="MQL72211.1"/>
    </source>
</evidence>
<reference evidence="8" key="1">
    <citation type="submission" date="2017-07" db="EMBL/GenBank/DDBJ databases">
        <title>Taro Niue Genome Assembly and Annotation.</title>
        <authorList>
            <person name="Atibalentja N."/>
            <person name="Keating K."/>
            <person name="Fields C.J."/>
        </authorList>
    </citation>
    <scope>NUCLEOTIDE SEQUENCE</scope>
    <source>
        <strain evidence="8">Niue_2</strain>
        <tissue evidence="8">Leaf</tissue>
    </source>
</reference>
<dbReference type="PANTHER" id="PTHR12162:SF0">
    <property type="entry name" value="NIBRIN"/>
    <property type="match status" value="1"/>
</dbReference>
<dbReference type="InterPro" id="IPR040227">
    <property type="entry name" value="Nibrin-rel"/>
</dbReference>
<comment type="subcellular location">
    <subcellularLocation>
        <location evidence="1">Nucleus</location>
    </subcellularLocation>
</comment>
<evidence type="ECO:0000256" key="2">
    <source>
        <dbReference type="ARBA" id="ARBA00022763"/>
    </source>
</evidence>
<evidence type="ECO:0000313" key="9">
    <source>
        <dbReference type="Proteomes" id="UP000652761"/>
    </source>
</evidence>
<feature type="compositionally biased region" description="Basic and acidic residues" evidence="6">
    <location>
        <begin position="1"/>
        <end position="12"/>
    </location>
</feature>
<comment type="similarity">
    <text evidence="5">Belongs to the Nibrin family.</text>
</comment>
<dbReference type="GO" id="GO:0030870">
    <property type="term" value="C:Mre11 complex"/>
    <property type="evidence" value="ECO:0007669"/>
    <property type="project" value="InterPro"/>
</dbReference>
<evidence type="ECO:0000256" key="1">
    <source>
        <dbReference type="ARBA" id="ARBA00004123"/>
    </source>
</evidence>
<dbReference type="AlphaFoldDB" id="A0A843TML8"/>
<evidence type="ECO:0000259" key="7">
    <source>
        <dbReference type="PROSITE" id="PS50006"/>
    </source>
</evidence>
<name>A0A843TML8_COLES</name>
<sequence>MRTRETPSRWPDETSCSAARHRCASKTPTPPPSSVTTTQARKVKWRWFGGSSLSNCDVIIQTDRAVSRVHAEIIVDVMAPRSSSRNRSSNDLPNVRIRDLSKFGTFINKDSGSQAVNTFPNKKAVLKDGDLISFGTGIATFRCTSYSSLEL</sequence>
<dbReference type="InterPro" id="IPR008984">
    <property type="entry name" value="SMAD_FHA_dom_sf"/>
</dbReference>
<dbReference type="PANTHER" id="PTHR12162">
    <property type="entry name" value="NIBRIN-RELATED"/>
    <property type="match status" value="1"/>
</dbReference>
<dbReference type="GO" id="GO:0000724">
    <property type="term" value="P:double-strand break repair via homologous recombination"/>
    <property type="evidence" value="ECO:0007669"/>
    <property type="project" value="TreeGrafter"/>
</dbReference>
<dbReference type="Proteomes" id="UP000652761">
    <property type="component" value="Unassembled WGS sequence"/>
</dbReference>
<evidence type="ECO:0000256" key="3">
    <source>
        <dbReference type="ARBA" id="ARBA00023204"/>
    </source>
</evidence>